<evidence type="ECO:0000256" key="6">
    <source>
        <dbReference type="PROSITE-ProRule" id="PRU00023"/>
    </source>
</evidence>
<dbReference type="EnsemblMetazoa" id="ISCW021465-RA">
    <property type="protein sequence ID" value="ISCW021465-PA"/>
    <property type="gene ID" value="ISCW021465"/>
</dbReference>
<dbReference type="SUPFAM" id="SSF48403">
    <property type="entry name" value="Ankyrin repeat"/>
    <property type="match status" value="1"/>
</dbReference>
<dbReference type="PANTHER" id="PTHR24172:SF4">
    <property type="entry name" value="ANK_REP_REGION DOMAIN-CONTAINING PROTEIN"/>
    <property type="match status" value="1"/>
</dbReference>
<keyword evidence="6" id="KW-0040">ANK repeat</keyword>
<feature type="repeat" description="ANK" evidence="6">
    <location>
        <begin position="43"/>
        <end position="66"/>
    </location>
</feature>
<dbReference type="GO" id="GO:0044218">
    <property type="term" value="C:other organism cell membrane"/>
    <property type="evidence" value="ECO:0007669"/>
    <property type="project" value="UniProtKB-KW"/>
</dbReference>
<name>B7Q4M0_IXOSC</name>
<dbReference type="VEuPathDB" id="VectorBase:ISCI021465"/>
<dbReference type="InParanoid" id="B7Q4M0"/>
<dbReference type="STRING" id="6945.B7Q4M0"/>
<evidence type="ECO:0000256" key="4">
    <source>
        <dbReference type="ARBA" id="ARBA00023028"/>
    </source>
</evidence>
<evidence type="ECO:0000313" key="8">
    <source>
        <dbReference type="EnsemblMetazoa" id="ISCW021465-PA"/>
    </source>
</evidence>
<dbReference type="PROSITE" id="PS50297">
    <property type="entry name" value="ANK_REP_REGION"/>
    <property type="match status" value="1"/>
</dbReference>
<dbReference type="PROSITE" id="PS50088">
    <property type="entry name" value="ANK_REPEAT"/>
    <property type="match status" value="1"/>
</dbReference>
<evidence type="ECO:0000256" key="1">
    <source>
        <dbReference type="ARBA" id="ARBA00004175"/>
    </source>
</evidence>
<dbReference type="Gene3D" id="1.25.40.20">
    <property type="entry name" value="Ankyrin repeat-containing domain"/>
    <property type="match status" value="1"/>
</dbReference>
<dbReference type="HOGENOM" id="CLU_2657238_0_0_1"/>
<dbReference type="VEuPathDB" id="VectorBase:ISCP_003597"/>
<dbReference type="InterPro" id="IPR002110">
    <property type="entry name" value="Ankyrin_rpt"/>
</dbReference>
<keyword evidence="4" id="KW-0528">Neurotoxin</keyword>
<dbReference type="OrthoDB" id="432281at2759"/>
<dbReference type="EMBL" id="ABJB010054361">
    <property type="status" value="NOT_ANNOTATED_CDS"/>
    <property type="molecule type" value="Genomic_DNA"/>
</dbReference>
<dbReference type="Pfam" id="PF13606">
    <property type="entry name" value="Ank_3"/>
    <property type="match status" value="1"/>
</dbReference>
<organism>
    <name type="scientific">Ixodes scapularis</name>
    <name type="common">Black-legged tick</name>
    <name type="synonym">Deer tick</name>
    <dbReference type="NCBI Taxonomy" id="6945"/>
    <lineage>
        <taxon>Eukaryota</taxon>
        <taxon>Metazoa</taxon>
        <taxon>Ecdysozoa</taxon>
        <taxon>Arthropoda</taxon>
        <taxon>Chelicerata</taxon>
        <taxon>Arachnida</taxon>
        <taxon>Acari</taxon>
        <taxon>Parasitiformes</taxon>
        <taxon>Ixodida</taxon>
        <taxon>Ixodoidea</taxon>
        <taxon>Ixodidae</taxon>
        <taxon>Ixodinae</taxon>
        <taxon>Ixodes</taxon>
    </lineage>
</organism>
<keyword evidence="5" id="KW-1053">Target membrane</keyword>
<reference evidence="7 9" key="1">
    <citation type="submission" date="2008-03" db="EMBL/GenBank/DDBJ databases">
        <title>Annotation of Ixodes scapularis.</title>
        <authorList>
            <consortium name="Ixodes scapularis Genome Project Consortium"/>
            <person name="Caler E."/>
            <person name="Hannick L.I."/>
            <person name="Bidwell S."/>
            <person name="Joardar V."/>
            <person name="Thiagarajan M."/>
            <person name="Amedeo P."/>
            <person name="Galinsky K.J."/>
            <person name="Schobel S."/>
            <person name="Inman J."/>
            <person name="Hostetler J."/>
            <person name="Miller J."/>
            <person name="Hammond M."/>
            <person name="Megy K."/>
            <person name="Lawson D."/>
            <person name="Kodira C."/>
            <person name="Sutton G."/>
            <person name="Meyer J."/>
            <person name="Hill C.A."/>
            <person name="Birren B."/>
            <person name="Nene V."/>
            <person name="Collins F."/>
            <person name="Alarcon-Chaidez F."/>
            <person name="Wikel S."/>
            <person name="Strausberg R."/>
        </authorList>
    </citation>
    <scope>NUCLEOTIDE SEQUENCE [LARGE SCALE GENOMIC DNA]</scope>
    <source>
        <strain evidence="9">Wikel</strain>
        <strain evidence="7">Wikel colony</strain>
    </source>
</reference>
<evidence type="ECO:0000313" key="9">
    <source>
        <dbReference type="Proteomes" id="UP000001555"/>
    </source>
</evidence>
<keyword evidence="2" id="KW-0268">Exocytosis</keyword>
<proteinExistence type="predicted"/>
<keyword evidence="4" id="KW-0638">Presynaptic neurotoxin</keyword>
<keyword evidence="5" id="KW-0472">Membrane</keyword>
<dbReference type="PANTHER" id="PTHR24172">
    <property type="entry name" value="ANK_REP_REGION DOMAIN-CONTAINING PROTEIN"/>
    <property type="match status" value="1"/>
</dbReference>
<evidence type="ECO:0000313" key="7">
    <source>
        <dbReference type="EMBL" id="EEC13792.1"/>
    </source>
</evidence>
<dbReference type="GO" id="GO:0044231">
    <property type="term" value="C:host cell presynaptic membrane"/>
    <property type="evidence" value="ECO:0007669"/>
    <property type="project" value="UniProtKB-KW"/>
</dbReference>
<evidence type="ECO:0000256" key="2">
    <source>
        <dbReference type="ARBA" id="ARBA00022483"/>
    </source>
</evidence>
<reference evidence="8" key="2">
    <citation type="submission" date="2020-05" db="UniProtKB">
        <authorList>
            <consortium name="EnsemblMetazoa"/>
        </authorList>
    </citation>
    <scope>IDENTIFICATION</scope>
    <source>
        <strain evidence="8">wikel</strain>
    </source>
</reference>
<dbReference type="Proteomes" id="UP000001555">
    <property type="component" value="Unassembled WGS sequence"/>
</dbReference>
<gene>
    <name evidence="7" type="ORF">IscW_ISCW021465</name>
</gene>
<sequence>MCTHDRLTQERIRSVHEAVVRGNLAEVRQVLTRKRFALSRDHLGASPLHLAVLHGHTDVLNYIVDKFPETLDGPDN</sequence>
<evidence type="ECO:0000256" key="5">
    <source>
        <dbReference type="ARBA" id="ARBA00023298"/>
    </source>
</evidence>
<protein>
    <submittedName>
        <fullName evidence="7 8">Uncharacterized protein</fullName>
    </submittedName>
</protein>
<dbReference type="AlphaFoldDB" id="B7Q4M0"/>
<dbReference type="VEuPathDB" id="VectorBase:ISCW021465"/>
<accession>B7Q4M0</accession>
<keyword evidence="9" id="KW-1185">Reference proteome</keyword>
<dbReference type="InterPro" id="IPR036770">
    <property type="entry name" value="Ankyrin_rpt-contain_sf"/>
</dbReference>
<keyword evidence="4" id="KW-0800">Toxin</keyword>
<dbReference type="EMBL" id="ABJB010802366">
    <property type="status" value="NOT_ANNOTATED_CDS"/>
    <property type="molecule type" value="Genomic_DNA"/>
</dbReference>
<keyword evidence="3" id="KW-1052">Target cell membrane</keyword>
<comment type="subcellular location">
    <subcellularLocation>
        <location evidence="1">Target cell membrane</location>
    </subcellularLocation>
</comment>
<dbReference type="PaxDb" id="6945-B7Q4M0"/>
<dbReference type="EMBL" id="DS856995">
    <property type="protein sequence ID" value="EEC13792.1"/>
    <property type="molecule type" value="Genomic_DNA"/>
</dbReference>
<dbReference type="GO" id="GO:0006887">
    <property type="term" value="P:exocytosis"/>
    <property type="evidence" value="ECO:0007669"/>
    <property type="project" value="UniProtKB-KW"/>
</dbReference>
<evidence type="ECO:0000256" key="3">
    <source>
        <dbReference type="ARBA" id="ARBA00022537"/>
    </source>
</evidence>